<dbReference type="AlphaFoldDB" id="A0A948W6R4"/>
<gene>
    <name evidence="3" type="ORF">KJ970_12810</name>
</gene>
<feature type="domain" description="LTD" evidence="2">
    <location>
        <begin position="12"/>
        <end position="140"/>
    </location>
</feature>
<dbReference type="Proteomes" id="UP000777784">
    <property type="component" value="Unassembled WGS sequence"/>
</dbReference>
<keyword evidence="1" id="KW-0732">Signal</keyword>
<dbReference type="InterPro" id="IPR036415">
    <property type="entry name" value="Lamin_tail_dom_sf"/>
</dbReference>
<evidence type="ECO:0000256" key="1">
    <source>
        <dbReference type="SAM" id="SignalP"/>
    </source>
</evidence>
<dbReference type="EMBL" id="JAHJDP010000077">
    <property type="protein sequence ID" value="MBU2691794.1"/>
    <property type="molecule type" value="Genomic_DNA"/>
</dbReference>
<dbReference type="PROSITE" id="PS51841">
    <property type="entry name" value="LTD"/>
    <property type="match status" value="1"/>
</dbReference>
<reference evidence="3" key="1">
    <citation type="submission" date="2021-05" db="EMBL/GenBank/DDBJ databases">
        <title>Energy efficiency and biological interactions define the core microbiome of deep oligotrophic groundwater.</title>
        <authorList>
            <person name="Mehrshad M."/>
            <person name="Lopez-Fernandez M."/>
            <person name="Bell E."/>
            <person name="Bernier-Latmani R."/>
            <person name="Bertilsson S."/>
            <person name="Dopson M."/>
        </authorList>
    </citation>
    <scope>NUCLEOTIDE SEQUENCE</scope>
    <source>
        <strain evidence="3">Modern_marine.mb.64</strain>
    </source>
</reference>
<protein>
    <submittedName>
        <fullName evidence="3">Lamin tail domain-containing protein</fullName>
    </submittedName>
</protein>
<proteinExistence type="predicted"/>
<feature type="chain" id="PRO_5037996041" evidence="1">
    <location>
        <begin position="19"/>
        <end position="210"/>
    </location>
</feature>
<dbReference type="Pfam" id="PF00932">
    <property type="entry name" value="LTD"/>
    <property type="match status" value="1"/>
</dbReference>
<dbReference type="SUPFAM" id="SSF74853">
    <property type="entry name" value="Lamin A/C globular tail domain"/>
    <property type="match status" value="1"/>
</dbReference>
<sequence length="210" mass="22613">MKRFALIVTIVFVQAALASGPGLCDLALNEMMGDPASDWDGDGVYDYRGDEWVEVINTGGSTIDLSSYRLGDPLTLAYGFTGDLGPGDVLVVYGSESKEWESDNGYSSFGFNMSNDGDTVILYQISGGDTLIVDSHTFNTYEAEDDRSSGRYPDGDGGWEIFDFLNPYFGGTAPFGNGLEPTPGSLNTGLTPTPTRETTWGSIKSIYQLP</sequence>
<evidence type="ECO:0000259" key="2">
    <source>
        <dbReference type="PROSITE" id="PS51841"/>
    </source>
</evidence>
<evidence type="ECO:0000313" key="4">
    <source>
        <dbReference type="Proteomes" id="UP000777784"/>
    </source>
</evidence>
<organism evidence="3 4">
    <name type="scientific">Eiseniibacteriota bacterium</name>
    <dbReference type="NCBI Taxonomy" id="2212470"/>
    <lineage>
        <taxon>Bacteria</taxon>
        <taxon>Candidatus Eiseniibacteriota</taxon>
    </lineage>
</organism>
<accession>A0A948W6R4</accession>
<name>A0A948W6R4_UNCEI</name>
<comment type="caution">
    <text evidence="3">The sequence shown here is derived from an EMBL/GenBank/DDBJ whole genome shotgun (WGS) entry which is preliminary data.</text>
</comment>
<dbReference type="InterPro" id="IPR001322">
    <property type="entry name" value="Lamin_tail_dom"/>
</dbReference>
<feature type="signal peptide" evidence="1">
    <location>
        <begin position="1"/>
        <end position="18"/>
    </location>
</feature>
<evidence type="ECO:0000313" key="3">
    <source>
        <dbReference type="EMBL" id="MBU2691794.1"/>
    </source>
</evidence>